<dbReference type="AlphaFoldDB" id="A0A557SRX8"/>
<comment type="caution">
    <text evidence="1">The sequence shown here is derived from an EMBL/GenBank/DDBJ whole genome shotgun (WGS) entry which is preliminary data.</text>
</comment>
<evidence type="ECO:0000313" key="2">
    <source>
        <dbReference type="Proteomes" id="UP000315289"/>
    </source>
</evidence>
<gene>
    <name evidence="1" type="ORF">NARC_160076</name>
</gene>
<dbReference type="EMBL" id="VOAH01000016">
    <property type="protein sequence ID" value="TVP39362.1"/>
    <property type="molecule type" value="Genomic_DNA"/>
</dbReference>
<name>A0A557SRX8_9ARCH</name>
<keyword evidence="2" id="KW-1185">Reference proteome</keyword>
<protein>
    <submittedName>
        <fullName evidence="1">Uncharacterized protein</fullName>
    </submittedName>
</protein>
<evidence type="ECO:0000313" key="1">
    <source>
        <dbReference type="EMBL" id="TVP39362.1"/>
    </source>
</evidence>
<reference evidence="1 2" key="1">
    <citation type="journal article" date="2019" name="Front. Microbiol.">
        <title>Ammonia Oxidation by the Arctic Terrestrial Thaumarchaeote Candidatus Nitrosocosmicus arcticus Is Stimulated by Increasing Temperatures.</title>
        <authorList>
            <person name="Alves R.J.E."/>
            <person name="Kerou M."/>
            <person name="Zappe A."/>
            <person name="Bittner R."/>
            <person name="Abby S.S."/>
            <person name="Schmidt H.A."/>
            <person name="Pfeifer K."/>
            <person name="Schleper C."/>
        </authorList>
    </citation>
    <scope>NUCLEOTIDE SEQUENCE [LARGE SCALE GENOMIC DNA]</scope>
    <source>
        <strain evidence="1 2">Kfb</strain>
    </source>
</reference>
<proteinExistence type="predicted"/>
<sequence>MQIIESTPYKNFIYALKSKDVKRQYPVMLQRFLNFIKADGESIEEKCLSLYNFANVSFSQKLF</sequence>
<dbReference type="Proteomes" id="UP000315289">
    <property type="component" value="Unassembled WGS sequence"/>
</dbReference>
<accession>A0A557SRX8</accession>
<organism evidence="1 2">
    <name type="scientific">Candidatus Nitrosocosmicus arcticus</name>
    <dbReference type="NCBI Taxonomy" id="2035267"/>
    <lineage>
        <taxon>Archaea</taxon>
        <taxon>Nitrososphaerota</taxon>
        <taxon>Nitrososphaeria</taxon>
        <taxon>Nitrososphaerales</taxon>
        <taxon>Nitrososphaeraceae</taxon>
        <taxon>Candidatus Nitrosocosmicus</taxon>
    </lineage>
</organism>